<comment type="caution">
    <text evidence="5">The sequence shown here is derived from an EMBL/GenBank/DDBJ whole genome shotgun (WGS) entry which is preliminary data.</text>
</comment>
<dbReference type="RefSeq" id="WP_183490120.1">
    <property type="nucleotide sequence ID" value="NZ_JACIDZ010000016.1"/>
</dbReference>
<dbReference type="GO" id="GO:0004341">
    <property type="term" value="F:gluconolactonase activity"/>
    <property type="evidence" value="ECO:0007669"/>
    <property type="project" value="TreeGrafter"/>
</dbReference>
<evidence type="ECO:0000256" key="3">
    <source>
        <dbReference type="PIRSR" id="PIRSR605511-2"/>
    </source>
</evidence>
<feature type="binding site" evidence="3">
    <location>
        <position position="125"/>
    </location>
    <ligand>
        <name>substrate</name>
    </ligand>
</feature>
<comment type="cofactor">
    <cofactor evidence="3">
        <name>Zn(2+)</name>
        <dbReference type="ChEBI" id="CHEBI:29105"/>
    </cofactor>
    <text evidence="3">Binds 1 divalent metal cation per subunit.</text>
</comment>
<evidence type="ECO:0000259" key="4">
    <source>
        <dbReference type="Pfam" id="PF08450"/>
    </source>
</evidence>
<dbReference type="PANTHER" id="PTHR10907:SF47">
    <property type="entry name" value="REGUCALCIN"/>
    <property type="match status" value="1"/>
</dbReference>
<feature type="active site" description="Proton donor/acceptor" evidence="2">
    <location>
        <position position="205"/>
    </location>
</feature>
<dbReference type="InterPro" id="IPR005511">
    <property type="entry name" value="SMP-30"/>
</dbReference>
<dbReference type="AlphaFoldDB" id="A0A7W6KMI5"/>
<reference evidence="5 6" key="1">
    <citation type="submission" date="2020-08" db="EMBL/GenBank/DDBJ databases">
        <title>Genomic Encyclopedia of Type Strains, Phase IV (KMG-IV): sequencing the most valuable type-strain genomes for metagenomic binning, comparative biology and taxonomic classification.</title>
        <authorList>
            <person name="Goeker M."/>
        </authorList>
    </citation>
    <scope>NUCLEOTIDE SEQUENCE [LARGE SCALE GENOMIC DNA]</scope>
    <source>
        <strain evidence="5 6">DSM 28101</strain>
    </source>
</reference>
<dbReference type="Pfam" id="PF08450">
    <property type="entry name" value="SGL"/>
    <property type="match status" value="1"/>
</dbReference>
<evidence type="ECO:0000313" key="5">
    <source>
        <dbReference type="EMBL" id="MBB4124018.1"/>
    </source>
</evidence>
<evidence type="ECO:0000256" key="1">
    <source>
        <dbReference type="ARBA" id="ARBA00008853"/>
    </source>
</evidence>
<protein>
    <submittedName>
        <fullName evidence="5">Sugar lactone lactonase YvrE</fullName>
    </submittedName>
</protein>
<name>A0A7W6KMI5_9HYPH</name>
<evidence type="ECO:0000256" key="2">
    <source>
        <dbReference type="PIRSR" id="PIRSR605511-1"/>
    </source>
</evidence>
<gene>
    <name evidence="5" type="ORF">GGR30_003970</name>
</gene>
<sequence length="294" mass="31760">MATSRISAAYRFAQPAGAAALLGESPAVDDRTGHVWWVDIAGRQLNRTHKESGETEAWPSPEEPGFVVLLRDGTPAIGMETGIFAFEPESSGFRKLIDQPRGGHRFNDATVGADGTLFVSTMTRDVAAGEAAIFRVDRSAALVPVTDGLTIPNGMVADLKRERFYFSDSEPRTRRIWVADLDPTDDTIGTPALFASMEGLPGRPDGAAVDASGRYWIAAVDGAALYVYTLSGEREFEVPLPVRYPTKLAFLGTNRDSLVVTSKADGQDGGKLLFVTFPHGTIRGTAQHRWRFGG</sequence>
<feature type="domain" description="SMP-30/Gluconolactonase/LRE-like region" evidence="4">
    <location>
        <begin position="22"/>
        <end position="263"/>
    </location>
</feature>
<feature type="binding site" evidence="3">
    <location>
        <position position="205"/>
    </location>
    <ligand>
        <name>a divalent metal cation</name>
        <dbReference type="ChEBI" id="CHEBI:60240"/>
    </ligand>
</feature>
<comment type="similarity">
    <text evidence="1">Belongs to the SMP-30/CGR1 family.</text>
</comment>
<accession>A0A7W6KMI5</accession>
<dbReference type="Proteomes" id="UP000530571">
    <property type="component" value="Unassembled WGS sequence"/>
</dbReference>
<dbReference type="GO" id="GO:0019853">
    <property type="term" value="P:L-ascorbic acid biosynthetic process"/>
    <property type="evidence" value="ECO:0007669"/>
    <property type="project" value="TreeGrafter"/>
</dbReference>
<feature type="binding site" evidence="3">
    <location>
        <position position="107"/>
    </location>
    <ligand>
        <name>substrate</name>
    </ligand>
</feature>
<feature type="binding site" evidence="3">
    <location>
        <position position="153"/>
    </location>
    <ligand>
        <name>a divalent metal cation</name>
        <dbReference type="ChEBI" id="CHEBI:60240"/>
    </ligand>
</feature>
<proteinExistence type="inferred from homology"/>
<dbReference type="InterPro" id="IPR013658">
    <property type="entry name" value="SGL"/>
</dbReference>
<dbReference type="Gene3D" id="2.120.10.30">
    <property type="entry name" value="TolB, C-terminal domain"/>
    <property type="match status" value="1"/>
</dbReference>
<dbReference type="EMBL" id="JACIDZ010000016">
    <property type="protein sequence ID" value="MBB4124018.1"/>
    <property type="molecule type" value="Genomic_DNA"/>
</dbReference>
<dbReference type="InterPro" id="IPR011042">
    <property type="entry name" value="6-blade_b-propeller_TolB-like"/>
</dbReference>
<keyword evidence="3" id="KW-0862">Zinc</keyword>
<keyword evidence="6" id="KW-1185">Reference proteome</keyword>
<dbReference type="SUPFAM" id="SSF63829">
    <property type="entry name" value="Calcium-dependent phosphotriesterase"/>
    <property type="match status" value="1"/>
</dbReference>
<feature type="binding site" evidence="3">
    <location>
        <position position="105"/>
    </location>
    <ligand>
        <name>substrate</name>
    </ligand>
</feature>
<dbReference type="PANTHER" id="PTHR10907">
    <property type="entry name" value="REGUCALCIN"/>
    <property type="match status" value="1"/>
</dbReference>
<dbReference type="GO" id="GO:0005509">
    <property type="term" value="F:calcium ion binding"/>
    <property type="evidence" value="ECO:0007669"/>
    <property type="project" value="TreeGrafter"/>
</dbReference>
<evidence type="ECO:0000313" key="6">
    <source>
        <dbReference type="Proteomes" id="UP000530571"/>
    </source>
</evidence>
<dbReference type="PRINTS" id="PR01790">
    <property type="entry name" value="SMP30FAMILY"/>
</dbReference>
<organism evidence="5 6">
    <name type="scientific">Martelella radicis</name>
    <dbReference type="NCBI Taxonomy" id="1397476"/>
    <lineage>
        <taxon>Bacteria</taxon>
        <taxon>Pseudomonadati</taxon>
        <taxon>Pseudomonadota</taxon>
        <taxon>Alphaproteobacteria</taxon>
        <taxon>Hyphomicrobiales</taxon>
        <taxon>Aurantimonadaceae</taxon>
        <taxon>Martelella</taxon>
    </lineage>
</organism>
<keyword evidence="3" id="KW-0479">Metal-binding</keyword>
<feature type="binding site" evidence="3">
    <location>
        <position position="24"/>
    </location>
    <ligand>
        <name>a divalent metal cation</name>
        <dbReference type="ChEBI" id="CHEBI:60240"/>
    </ligand>
</feature>